<protein>
    <submittedName>
        <fullName evidence="3">Uncharacterized protein (DUF58 family)</fullName>
    </submittedName>
</protein>
<dbReference type="OrthoDB" id="140416at2"/>
<evidence type="ECO:0000313" key="4">
    <source>
        <dbReference type="Proteomes" id="UP000276443"/>
    </source>
</evidence>
<dbReference type="RefSeq" id="WP_124223319.1">
    <property type="nucleotide sequence ID" value="NZ_RKRF01000012.1"/>
</dbReference>
<sequence length="422" mass="49178">MLKPISTVVRFLLVFLLLAALFSYAMFQGGFVSWFLFFGFLPILVYSFLMIFYPFALLKVERQLSRRYLQTGQTLNVEITIKSRLPFPILYLIVDDQLPQSINYNDTRHFKYQFLRKPESLLKQDANKTIIFPRFRRQVVYSYDIPSIPRGLHVLGEIKLITGDFLGLVKKERVFHKPQNILVEPRHVKLRLNNEVSFFEEGEQQAYSIKANHTNLVSGIRDYAPGDRVSWLDWKTTAKKQKLVTKEFEQEKHKDLTIVLNQIKQDEKDWLPFEASVELASSIVRESIDDHGKVSFVSIGKVRKEISLEQGRKQLDQLTRFLAEVDLDEEQTPFSKKLLKEGMLISTDRNLVIITHYIDQHLFKSLLQLNQQDAKVSLICIRSKHDITTSEKKSLDQLGQQGVIVSWLHEDQLTSKFIEVNT</sequence>
<evidence type="ECO:0000313" key="3">
    <source>
        <dbReference type="EMBL" id="RPF50693.1"/>
    </source>
</evidence>
<dbReference type="PANTHER" id="PTHR34351">
    <property type="entry name" value="SLR1927 PROTEIN-RELATED"/>
    <property type="match status" value="1"/>
</dbReference>
<dbReference type="Proteomes" id="UP000276443">
    <property type="component" value="Unassembled WGS sequence"/>
</dbReference>
<dbReference type="Pfam" id="PF01882">
    <property type="entry name" value="DUF58"/>
    <property type="match status" value="1"/>
</dbReference>
<feature type="transmembrane region" description="Helical" evidence="1">
    <location>
        <begin position="37"/>
        <end position="58"/>
    </location>
</feature>
<evidence type="ECO:0000259" key="2">
    <source>
        <dbReference type="Pfam" id="PF01882"/>
    </source>
</evidence>
<organism evidence="3 4">
    <name type="scientific">Aquisalibacillus elongatus</name>
    <dbReference type="NCBI Taxonomy" id="485577"/>
    <lineage>
        <taxon>Bacteria</taxon>
        <taxon>Bacillati</taxon>
        <taxon>Bacillota</taxon>
        <taxon>Bacilli</taxon>
        <taxon>Bacillales</taxon>
        <taxon>Bacillaceae</taxon>
        <taxon>Aquisalibacillus</taxon>
    </lineage>
</organism>
<keyword evidence="4" id="KW-1185">Reference proteome</keyword>
<keyword evidence="1" id="KW-0812">Transmembrane</keyword>
<gene>
    <name evidence="3" type="ORF">EDC24_2662</name>
</gene>
<dbReference type="InterPro" id="IPR002881">
    <property type="entry name" value="DUF58"/>
</dbReference>
<reference evidence="3 4" key="1">
    <citation type="submission" date="2018-11" db="EMBL/GenBank/DDBJ databases">
        <title>Genomic Encyclopedia of Type Strains, Phase IV (KMG-IV): sequencing the most valuable type-strain genomes for metagenomic binning, comparative biology and taxonomic classification.</title>
        <authorList>
            <person name="Goeker M."/>
        </authorList>
    </citation>
    <scope>NUCLEOTIDE SEQUENCE [LARGE SCALE GENOMIC DNA]</scope>
    <source>
        <strain evidence="3 4">DSM 18090</strain>
    </source>
</reference>
<keyword evidence="1" id="KW-0472">Membrane</keyword>
<proteinExistence type="predicted"/>
<accession>A0A3N5B0F2</accession>
<name>A0A3N5B0F2_9BACI</name>
<keyword evidence="1" id="KW-1133">Transmembrane helix</keyword>
<evidence type="ECO:0000256" key="1">
    <source>
        <dbReference type="SAM" id="Phobius"/>
    </source>
</evidence>
<feature type="domain" description="DUF58" evidence="2">
    <location>
        <begin position="220"/>
        <end position="366"/>
    </location>
</feature>
<comment type="caution">
    <text evidence="3">The sequence shown here is derived from an EMBL/GenBank/DDBJ whole genome shotgun (WGS) entry which is preliminary data.</text>
</comment>
<dbReference type="EMBL" id="RKRF01000012">
    <property type="protein sequence ID" value="RPF50693.1"/>
    <property type="molecule type" value="Genomic_DNA"/>
</dbReference>
<dbReference type="AlphaFoldDB" id="A0A3N5B0F2"/>
<dbReference type="PANTHER" id="PTHR34351:SF2">
    <property type="entry name" value="DUF58 DOMAIN-CONTAINING PROTEIN"/>
    <property type="match status" value="1"/>
</dbReference>